<keyword evidence="1" id="KW-0472">Membrane</keyword>
<accession>A0A1F5NTI7</accession>
<name>A0A1F5NTI7_9BACT</name>
<evidence type="ECO:0000313" key="3">
    <source>
        <dbReference type="EMBL" id="OGE80894.1"/>
    </source>
</evidence>
<protein>
    <recommendedName>
        <fullName evidence="2">Bacterial spore germination immunoglobulin-like domain-containing protein</fullName>
    </recommendedName>
</protein>
<keyword evidence="1" id="KW-0812">Transmembrane</keyword>
<evidence type="ECO:0000313" key="4">
    <source>
        <dbReference type="Proteomes" id="UP000177912"/>
    </source>
</evidence>
<feature type="transmembrane region" description="Helical" evidence="1">
    <location>
        <begin position="7"/>
        <end position="28"/>
    </location>
</feature>
<dbReference type="InterPro" id="IPR018911">
    <property type="entry name" value="Gmad2_Ig-like_dom"/>
</dbReference>
<evidence type="ECO:0000256" key="1">
    <source>
        <dbReference type="SAM" id="Phobius"/>
    </source>
</evidence>
<proteinExistence type="predicted"/>
<dbReference type="Pfam" id="PF10648">
    <property type="entry name" value="Gmad2"/>
    <property type="match status" value="1"/>
</dbReference>
<feature type="domain" description="Bacterial spore germination immunoglobulin-like" evidence="2">
    <location>
        <begin position="61"/>
        <end position="141"/>
    </location>
</feature>
<dbReference type="Proteomes" id="UP000177912">
    <property type="component" value="Unassembled WGS sequence"/>
</dbReference>
<reference evidence="3 4" key="1">
    <citation type="journal article" date="2016" name="Nat. Commun.">
        <title>Thousands of microbial genomes shed light on interconnected biogeochemical processes in an aquifer system.</title>
        <authorList>
            <person name="Anantharaman K."/>
            <person name="Brown C.T."/>
            <person name="Hug L.A."/>
            <person name="Sharon I."/>
            <person name="Castelle C.J."/>
            <person name="Probst A.J."/>
            <person name="Thomas B.C."/>
            <person name="Singh A."/>
            <person name="Wilkins M.J."/>
            <person name="Karaoz U."/>
            <person name="Brodie E.L."/>
            <person name="Williams K.H."/>
            <person name="Hubbard S.S."/>
            <person name="Banfield J.F."/>
        </authorList>
    </citation>
    <scope>NUCLEOTIDE SEQUENCE [LARGE SCALE GENOMIC DNA]</scope>
</reference>
<gene>
    <name evidence="3" type="ORF">A2826_01755</name>
</gene>
<comment type="caution">
    <text evidence="3">The sequence shown here is derived from an EMBL/GenBank/DDBJ whole genome shotgun (WGS) entry which is preliminary data.</text>
</comment>
<dbReference type="STRING" id="1817822.A2826_01755"/>
<organism evidence="3 4">
    <name type="scientific">Candidatus Doudnabacteria bacterium RIFCSPHIGHO2_01_FULL_43_23</name>
    <dbReference type="NCBI Taxonomy" id="1817822"/>
    <lineage>
        <taxon>Bacteria</taxon>
        <taxon>Candidatus Doudnaibacteriota</taxon>
    </lineage>
</organism>
<keyword evidence="1" id="KW-1133">Transmembrane helix</keyword>
<sequence>MTKLQKILLVVIIILMFVLGGAIGYYFGYDIGYETSVRTIFKFNDQNETENENLRNLNISPGQKISSPLVLTGEARGTWFFEASFPVVLTDWDGLIIAQGYAQADTNWMTTDFVPFKSTLTFDKPAYKDNGSLILRKDNPSGLPENDDFIEIPILFE</sequence>
<evidence type="ECO:0000259" key="2">
    <source>
        <dbReference type="Pfam" id="PF10648"/>
    </source>
</evidence>
<dbReference type="AlphaFoldDB" id="A0A1F5NTI7"/>
<dbReference type="EMBL" id="MFEI01000016">
    <property type="protein sequence ID" value="OGE80894.1"/>
    <property type="molecule type" value="Genomic_DNA"/>
</dbReference>